<gene>
    <name evidence="5" type="ORF">H9882_03760</name>
</gene>
<proteinExistence type="predicted"/>
<accession>A0A948WR79</accession>
<dbReference type="Proteomes" id="UP000713596">
    <property type="component" value="Unassembled WGS sequence"/>
</dbReference>
<dbReference type="InterPro" id="IPR020449">
    <property type="entry name" value="Tscrpt_reg_AraC-type_HTH"/>
</dbReference>
<sequence>MHLELLELIRRLMAGYNLQVTVTRPPFVGIERFDYGLRRALDPEFDWEQFGYTLMEQVDREELVFTRDVFSLRFAMFRLPDKESNLCIIGPWRDAKGIQESQRLQRMIGAQGMTVVRQFYDGVPSAQDACLIPCLRTISDMAWQGDLRVDERREVIPLHFQPDRAYVVEPEFQREIPAHMLERRYQMEGKMLEAVRMGDVDGALRAWRQMQNFHIEGRFYGNLYQIKNLVTVMNTLLRKTIEQSKVHPYYIDRISSRYARRVEQMCSEDIDELLEDMLRNYCAYVQKYSLRDYSPMVQRVMNHINLNLDTSLSLKLLADLCYISPSYLSNLFKKETGTTLIDYINTQRVQRAAHLFRTSKYSVSTVAEKVGIFDVNYFAKLFKKAMGQTPTQYRRSHQQAET</sequence>
<dbReference type="Pfam" id="PF12833">
    <property type="entry name" value="HTH_18"/>
    <property type="match status" value="1"/>
</dbReference>
<evidence type="ECO:0000256" key="2">
    <source>
        <dbReference type="ARBA" id="ARBA00023125"/>
    </source>
</evidence>
<dbReference type="PROSITE" id="PS01124">
    <property type="entry name" value="HTH_ARAC_FAMILY_2"/>
    <property type="match status" value="1"/>
</dbReference>
<dbReference type="InterPro" id="IPR018060">
    <property type="entry name" value="HTH_AraC"/>
</dbReference>
<organism evidence="5 6">
    <name type="scientific">Candidatus Allofournierella pullistercoris</name>
    <dbReference type="NCBI Taxonomy" id="2838597"/>
    <lineage>
        <taxon>Bacteria</taxon>
        <taxon>Bacillati</taxon>
        <taxon>Bacillota</taxon>
        <taxon>Clostridia</taxon>
        <taxon>Eubacteriales</taxon>
        <taxon>Oscillospiraceae</taxon>
        <taxon>Allofournierella</taxon>
    </lineage>
</organism>
<dbReference type="PANTHER" id="PTHR43280:SF28">
    <property type="entry name" value="HTH-TYPE TRANSCRIPTIONAL ACTIVATOR RHAS"/>
    <property type="match status" value="1"/>
</dbReference>
<dbReference type="GO" id="GO:0043565">
    <property type="term" value="F:sequence-specific DNA binding"/>
    <property type="evidence" value="ECO:0007669"/>
    <property type="project" value="InterPro"/>
</dbReference>
<dbReference type="AlphaFoldDB" id="A0A948WR79"/>
<comment type="caution">
    <text evidence="5">The sequence shown here is derived from an EMBL/GenBank/DDBJ whole genome shotgun (WGS) entry which is preliminary data.</text>
</comment>
<keyword evidence="1" id="KW-0805">Transcription regulation</keyword>
<dbReference type="Gene3D" id="1.10.10.60">
    <property type="entry name" value="Homeodomain-like"/>
    <property type="match status" value="2"/>
</dbReference>
<keyword evidence="3" id="KW-0804">Transcription</keyword>
<dbReference type="EMBL" id="JAHLFP010000028">
    <property type="protein sequence ID" value="MBU3805990.1"/>
    <property type="molecule type" value="Genomic_DNA"/>
</dbReference>
<name>A0A948WR79_9FIRM</name>
<reference evidence="5" key="1">
    <citation type="journal article" date="2021" name="PeerJ">
        <title>Extensive microbial diversity within the chicken gut microbiome revealed by metagenomics and culture.</title>
        <authorList>
            <person name="Gilroy R."/>
            <person name="Ravi A."/>
            <person name="Getino M."/>
            <person name="Pursley I."/>
            <person name="Horton D.L."/>
            <person name="Alikhan N.F."/>
            <person name="Baker D."/>
            <person name="Gharbi K."/>
            <person name="Hall N."/>
            <person name="Watson M."/>
            <person name="Adriaenssens E.M."/>
            <person name="Foster-Nyarko E."/>
            <person name="Jarju S."/>
            <person name="Secka A."/>
            <person name="Antonio M."/>
            <person name="Oren A."/>
            <person name="Chaudhuri R.R."/>
            <person name="La Ragione R."/>
            <person name="Hildebrand F."/>
            <person name="Pallen M.J."/>
        </authorList>
    </citation>
    <scope>NUCLEOTIDE SEQUENCE</scope>
    <source>
        <strain evidence="5">B5_2728</strain>
    </source>
</reference>
<dbReference type="SUPFAM" id="SSF46689">
    <property type="entry name" value="Homeodomain-like"/>
    <property type="match status" value="2"/>
</dbReference>
<evidence type="ECO:0000313" key="6">
    <source>
        <dbReference type="Proteomes" id="UP000713596"/>
    </source>
</evidence>
<evidence type="ECO:0000313" key="5">
    <source>
        <dbReference type="EMBL" id="MBU3805990.1"/>
    </source>
</evidence>
<dbReference type="GO" id="GO:0003700">
    <property type="term" value="F:DNA-binding transcription factor activity"/>
    <property type="evidence" value="ECO:0007669"/>
    <property type="project" value="InterPro"/>
</dbReference>
<dbReference type="SMART" id="SM00342">
    <property type="entry name" value="HTH_ARAC"/>
    <property type="match status" value="1"/>
</dbReference>
<reference evidence="5" key="2">
    <citation type="submission" date="2021-04" db="EMBL/GenBank/DDBJ databases">
        <authorList>
            <person name="Gilroy R."/>
        </authorList>
    </citation>
    <scope>NUCLEOTIDE SEQUENCE</scope>
    <source>
        <strain evidence="5">B5_2728</strain>
    </source>
</reference>
<evidence type="ECO:0000259" key="4">
    <source>
        <dbReference type="PROSITE" id="PS01124"/>
    </source>
</evidence>
<evidence type="ECO:0000256" key="1">
    <source>
        <dbReference type="ARBA" id="ARBA00023015"/>
    </source>
</evidence>
<dbReference type="InterPro" id="IPR009057">
    <property type="entry name" value="Homeodomain-like_sf"/>
</dbReference>
<protein>
    <submittedName>
        <fullName evidence="5">Helix-turn-helix transcriptional regulator</fullName>
    </submittedName>
</protein>
<dbReference type="PRINTS" id="PR00032">
    <property type="entry name" value="HTHARAC"/>
</dbReference>
<feature type="domain" description="HTH araC/xylS-type" evidence="4">
    <location>
        <begin position="298"/>
        <end position="396"/>
    </location>
</feature>
<keyword evidence="2" id="KW-0238">DNA-binding</keyword>
<dbReference type="PANTHER" id="PTHR43280">
    <property type="entry name" value="ARAC-FAMILY TRANSCRIPTIONAL REGULATOR"/>
    <property type="match status" value="1"/>
</dbReference>
<evidence type="ECO:0000256" key="3">
    <source>
        <dbReference type="ARBA" id="ARBA00023163"/>
    </source>
</evidence>